<dbReference type="InterPro" id="IPR050695">
    <property type="entry name" value="N-acetylmuramoyl_amidase_3"/>
</dbReference>
<organism evidence="5 6">
    <name type="scientific">Flavipsychrobacter stenotrophus</name>
    <dbReference type="NCBI Taxonomy" id="2077091"/>
    <lineage>
        <taxon>Bacteria</taxon>
        <taxon>Pseudomonadati</taxon>
        <taxon>Bacteroidota</taxon>
        <taxon>Chitinophagia</taxon>
        <taxon>Chitinophagales</taxon>
        <taxon>Chitinophagaceae</taxon>
        <taxon>Flavipsychrobacter</taxon>
    </lineage>
</organism>
<dbReference type="GO" id="GO:0008745">
    <property type="term" value="F:N-acetylmuramoyl-L-alanine amidase activity"/>
    <property type="evidence" value="ECO:0007669"/>
    <property type="project" value="UniProtKB-EC"/>
</dbReference>
<protein>
    <recommendedName>
        <fullName evidence="2">N-acetylmuramoyl-L-alanine amidase</fullName>
        <ecNumber evidence="2">3.5.1.28</ecNumber>
    </recommendedName>
</protein>
<dbReference type="SUPFAM" id="SSF53187">
    <property type="entry name" value="Zn-dependent exopeptidases"/>
    <property type="match status" value="1"/>
</dbReference>
<keyword evidence="6" id="KW-1185">Reference proteome</keyword>
<dbReference type="Proteomes" id="UP000239872">
    <property type="component" value="Unassembled WGS sequence"/>
</dbReference>
<dbReference type="PANTHER" id="PTHR30404">
    <property type="entry name" value="N-ACETYLMURAMOYL-L-ALANINE AMIDASE"/>
    <property type="match status" value="1"/>
</dbReference>
<evidence type="ECO:0000256" key="3">
    <source>
        <dbReference type="ARBA" id="ARBA00022801"/>
    </source>
</evidence>
<evidence type="ECO:0000313" key="5">
    <source>
        <dbReference type="EMBL" id="PQJ09187.1"/>
    </source>
</evidence>
<dbReference type="PANTHER" id="PTHR30404:SF0">
    <property type="entry name" value="N-ACETYLMURAMOYL-L-ALANINE AMIDASE AMIC"/>
    <property type="match status" value="1"/>
</dbReference>
<dbReference type="CDD" id="cd02696">
    <property type="entry name" value="MurNAc-LAA"/>
    <property type="match status" value="1"/>
</dbReference>
<comment type="caution">
    <text evidence="5">The sequence shown here is derived from an EMBL/GenBank/DDBJ whole genome shotgun (WGS) entry which is preliminary data.</text>
</comment>
<evidence type="ECO:0000259" key="4">
    <source>
        <dbReference type="SMART" id="SM00646"/>
    </source>
</evidence>
<dbReference type="GO" id="GO:0009253">
    <property type="term" value="P:peptidoglycan catabolic process"/>
    <property type="evidence" value="ECO:0007669"/>
    <property type="project" value="InterPro"/>
</dbReference>
<evidence type="ECO:0000256" key="1">
    <source>
        <dbReference type="ARBA" id="ARBA00001561"/>
    </source>
</evidence>
<evidence type="ECO:0000313" key="6">
    <source>
        <dbReference type="Proteomes" id="UP000239872"/>
    </source>
</evidence>
<accession>A0A2S7SRF4</accession>
<name>A0A2S7SRF4_9BACT</name>
<dbReference type="Gene3D" id="3.40.630.40">
    <property type="entry name" value="Zn-dependent exopeptidases"/>
    <property type="match status" value="1"/>
</dbReference>
<evidence type="ECO:0000256" key="2">
    <source>
        <dbReference type="ARBA" id="ARBA00011901"/>
    </source>
</evidence>
<reference evidence="5 6" key="1">
    <citation type="submission" date="2018-01" db="EMBL/GenBank/DDBJ databases">
        <title>A novel member of the phylum Bacteroidetes isolated from glacier ice.</title>
        <authorList>
            <person name="Liu Q."/>
            <person name="Xin Y.-H."/>
        </authorList>
    </citation>
    <scope>NUCLEOTIDE SEQUENCE [LARGE SCALE GENOMIC DNA]</scope>
    <source>
        <strain evidence="5 6">RB1R16</strain>
    </source>
</reference>
<gene>
    <name evidence="5" type="ORF">CJD36_020590</name>
</gene>
<keyword evidence="3" id="KW-0378">Hydrolase</keyword>
<feature type="domain" description="MurNAc-LAA" evidence="4">
    <location>
        <begin position="90"/>
        <end position="274"/>
    </location>
</feature>
<dbReference type="OrthoDB" id="9806267at2"/>
<dbReference type="GO" id="GO:0030288">
    <property type="term" value="C:outer membrane-bounded periplasmic space"/>
    <property type="evidence" value="ECO:0007669"/>
    <property type="project" value="TreeGrafter"/>
</dbReference>
<sequence length="282" mass="30951">MRIITITFISVLTLLQPVLLHAKGKKVNKIVVDAGHGGKDYGAQGGFSYEKDVTLGVALKLGKILSDSLKNLQVIYTRTTDAYPTLVERHEIANKAQADLFIAVHANSTPYTYTRKLVGYKTIKRHHKSVKQPIYQSTRHHETSRMGVETYVLGLHRMGQLGGEVQDEFTGGDSTSSNGLLNANDPQTAIIVAQYTQAFLSRSVRLGTKIQEQFSNQGRGDLGVKQKGLEVLAGSAMPGVLVEIGFINNPQEEAYLNSEKGQTEVAMAIYKGIKAYKSEIEK</sequence>
<dbReference type="InterPro" id="IPR002508">
    <property type="entry name" value="MurNAc-LAA_cat"/>
</dbReference>
<dbReference type="AlphaFoldDB" id="A0A2S7SRF4"/>
<dbReference type="EC" id="3.5.1.28" evidence="2"/>
<dbReference type="RefSeq" id="WP_105041092.1">
    <property type="nucleotide sequence ID" value="NZ_PPSL01000007.1"/>
</dbReference>
<dbReference type="Pfam" id="PF01520">
    <property type="entry name" value="Amidase_3"/>
    <property type="match status" value="1"/>
</dbReference>
<dbReference type="SMART" id="SM00646">
    <property type="entry name" value="Ami_3"/>
    <property type="match status" value="1"/>
</dbReference>
<comment type="catalytic activity">
    <reaction evidence="1">
        <text>Hydrolyzes the link between N-acetylmuramoyl residues and L-amino acid residues in certain cell-wall glycopeptides.</text>
        <dbReference type="EC" id="3.5.1.28"/>
    </reaction>
</comment>
<proteinExistence type="predicted"/>
<dbReference type="EMBL" id="PPSL01000007">
    <property type="protein sequence ID" value="PQJ09187.1"/>
    <property type="molecule type" value="Genomic_DNA"/>
</dbReference>